<proteinExistence type="predicted"/>
<reference evidence="1 2" key="1">
    <citation type="journal article" date="2019" name="Sci. Rep.">
        <title>Orb-weaving spider Araneus ventricosus genome elucidates the spidroin gene catalogue.</title>
        <authorList>
            <person name="Kono N."/>
            <person name="Nakamura H."/>
            <person name="Ohtoshi R."/>
            <person name="Moran D.A.P."/>
            <person name="Shinohara A."/>
            <person name="Yoshida Y."/>
            <person name="Fujiwara M."/>
            <person name="Mori M."/>
            <person name="Tomita M."/>
            <person name="Arakawa K."/>
        </authorList>
    </citation>
    <scope>NUCLEOTIDE SEQUENCE [LARGE SCALE GENOMIC DNA]</scope>
</reference>
<dbReference type="PANTHER" id="PTHR38681">
    <property type="entry name" value="RETROVIRUS-RELATED POL POLYPROTEIN FROM TRANSPOSON 412-LIKE PROTEIN-RELATED"/>
    <property type="match status" value="1"/>
</dbReference>
<dbReference type="Proteomes" id="UP000499080">
    <property type="component" value="Unassembled WGS sequence"/>
</dbReference>
<dbReference type="EMBL" id="BGPR01001032">
    <property type="protein sequence ID" value="GBM43532.1"/>
    <property type="molecule type" value="Genomic_DNA"/>
</dbReference>
<comment type="caution">
    <text evidence="1">The sequence shown here is derived from an EMBL/GenBank/DDBJ whole genome shotgun (WGS) entry which is preliminary data.</text>
</comment>
<protein>
    <submittedName>
        <fullName evidence="1">Uncharacterized protein</fullName>
    </submittedName>
</protein>
<name>A0A4Y2FPV8_ARAVE</name>
<sequence>MGILLWDSCNFNNRPVPSVRVNTVWCSHQNVRCPKMSNDRISSSSQWDGRRTPASIEKCYKVSRYRTLDRSTPYNLGHRASLKEDVQCTPAELVFGTAVRLPGELFDASKPDSNPINFVAKLKSHMQLLRPQTLKHYGIQPIFIHPELIKSSHVFLRRDMVHRPLH</sequence>
<dbReference type="AlphaFoldDB" id="A0A4Y2FPV8"/>
<gene>
    <name evidence="1" type="ORF">AVEN_96193_1</name>
</gene>
<organism evidence="1 2">
    <name type="scientific">Araneus ventricosus</name>
    <name type="common">Orbweaver spider</name>
    <name type="synonym">Epeira ventricosa</name>
    <dbReference type="NCBI Taxonomy" id="182803"/>
    <lineage>
        <taxon>Eukaryota</taxon>
        <taxon>Metazoa</taxon>
        <taxon>Ecdysozoa</taxon>
        <taxon>Arthropoda</taxon>
        <taxon>Chelicerata</taxon>
        <taxon>Arachnida</taxon>
        <taxon>Araneae</taxon>
        <taxon>Araneomorphae</taxon>
        <taxon>Entelegynae</taxon>
        <taxon>Araneoidea</taxon>
        <taxon>Araneidae</taxon>
        <taxon>Araneus</taxon>
    </lineage>
</organism>
<evidence type="ECO:0000313" key="2">
    <source>
        <dbReference type="Proteomes" id="UP000499080"/>
    </source>
</evidence>
<accession>A0A4Y2FPV8</accession>
<dbReference type="PANTHER" id="PTHR38681:SF1">
    <property type="entry name" value="RETROVIRUS-RELATED POL POLYPROTEIN FROM TRANSPOSON 412-LIKE PROTEIN"/>
    <property type="match status" value="1"/>
</dbReference>
<keyword evidence="2" id="KW-1185">Reference proteome</keyword>
<evidence type="ECO:0000313" key="1">
    <source>
        <dbReference type="EMBL" id="GBM43532.1"/>
    </source>
</evidence>